<protein>
    <recommendedName>
        <fullName evidence="4">DUF2809 domain-containing protein</fullName>
    </recommendedName>
</protein>
<evidence type="ECO:0000313" key="2">
    <source>
        <dbReference type="EMBL" id="MDP9841684.1"/>
    </source>
</evidence>
<keyword evidence="1" id="KW-0472">Membrane</keyword>
<dbReference type="RefSeq" id="WP_307555218.1">
    <property type="nucleotide sequence ID" value="NZ_JAUSQU010000001.1"/>
</dbReference>
<reference evidence="2 3" key="1">
    <citation type="submission" date="2023-07" db="EMBL/GenBank/DDBJ databases">
        <title>Sequencing the genomes of 1000 actinobacteria strains.</title>
        <authorList>
            <person name="Klenk H.-P."/>
        </authorList>
    </citation>
    <scope>NUCLEOTIDE SEQUENCE [LARGE SCALE GENOMIC DNA]</scope>
    <source>
        <strain evidence="2 3">DSM 46740</strain>
    </source>
</reference>
<evidence type="ECO:0000313" key="3">
    <source>
        <dbReference type="Proteomes" id="UP001225356"/>
    </source>
</evidence>
<dbReference type="EMBL" id="JAUSQU010000001">
    <property type="protein sequence ID" value="MDP9841684.1"/>
    <property type="molecule type" value="Genomic_DNA"/>
</dbReference>
<feature type="transmembrane region" description="Helical" evidence="1">
    <location>
        <begin position="36"/>
        <end position="54"/>
    </location>
</feature>
<evidence type="ECO:0008006" key="4">
    <source>
        <dbReference type="Google" id="ProtNLM"/>
    </source>
</evidence>
<accession>A0ABT9Q6C6</accession>
<name>A0ABT9Q6C6_9ACTN</name>
<keyword evidence="3" id="KW-1185">Reference proteome</keyword>
<organism evidence="2 3">
    <name type="scientific">Streptosporangium lutulentum</name>
    <dbReference type="NCBI Taxonomy" id="1461250"/>
    <lineage>
        <taxon>Bacteria</taxon>
        <taxon>Bacillati</taxon>
        <taxon>Actinomycetota</taxon>
        <taxon>Actinomycetes</taxon>
        <taxon>Streptosporangiales</taxon>
        <taxon>Streptosporangiaceae</taxon>
        <taxon>Streptosporangium</taxon>
    </lineage>
</organism>
<dbReference type="Pfam" id="PF10990">
    <property type="entry name" value="DUF2809"/>
    <property type="match status" value="1"/>
</dbReference>
<dbReference type="Proteomes" id="UP001225356">
    <property type="component" value="Unassembled WGS sequence"/>
</dbReference>
<gene>
    <name evidence="2" type="ORF">J2853_000895</name>
</gene>
<feature type="transmembrane region" description="Helical" evidence="1">
    <location>
        <begin position="66"/>
        <end position="85"/>
    </location>
</feature>
<sequence>MSPVLRTRLLAALLAVVTVLAGLSVRALTGGWFGKYAGDALYTVLVYVLIVLVWPRVSPFRAAAGALAFSWVVELAQLTPLPAALSEASVVARLVLGSTFGAADLLAYAAGAVLAASAHALLLRRRVILTTGERAV</sequence>
<proteinExistence type="predicted"/>
<comment type="caution">
    <text evidence="2">The sequence shown here is derived from an EMBL/GenBank/DDBJ whole genome shotgun (WGS) entry which is preliminary data.</text>
</comment>
<evidence type="ECO:0000256" key="1">
    <source>
        <dbReference type="SAM" id="Phobius"/>
    </source>
</evidence>
<keyword evidence="1" id="KW-1133">Transmembrane helix</keyword>
<keyword evidence="1" id="KW-0812">Transmembrane</keyword>
<feature type="transmembrane region" description="Helical" evidence="1">
    <location>
        <begin position="105"/>
        <end position="123"/>
    </location>
</feature>
<dbReference type="InterPro" id="IPR021257">
    <property type="entry name" value="DUF2809"/>
</dbReference>